<keyword evidence="1" id="KW-0812">Transmembrane</keyword>
<dbReference type="InterPro" id="IPR026268">
    <property type="entry name" value="RseC"/>
</dbReference>
<organism evidence="2 3">
    <name type="scientific">Nitrincola iocasae</name>
    <dbReference type="NCBI Taxonomy" id="2614693"/>
    <lineage>
        <taxon>Bacteria</taxon>
        <taxon>Pseudomonadati</taxon>
        <taxon>Pseudomonadota</taxon>
        <taxon>Gammaproteobacteria</taxon>
        <taxon>Oceanospirillales</taxon>
        <taxon>Oceanospirillaceae</taxon>
        <taxon>Nitrincola</taxon>
    </lineage>
</organism>
<keyword evidence="3" id="KW-1185">Reference proteome</keyword>
<evidence type="ECO:0000313" key="3">
    <source>
        <dbReference type="Proteomes" id="UP000325606"/>
    </source>
</evidence>
<gene>
    <name evidence="2" type="ORF">F5I99_03005</name>
</gene>
<dbReference type="Proteomes" id="UP000325606">
    <property type="component" value="Chromosome"/>
</dbReference>
<keyword evidence="1" id="KW-0472">Membrane</keyword>
<feature type="transmembrane region" description="Helical" evidence="1">
    <location>
        <begin position="83"/>
        <end position="104"/>
    </location>
</feature>
<reference evidence="2 3" key="1">
    <citation type="submission" date="2019-09" db="EMBL/GenBank/DDBJ databases">
        <title>Nitrincola iocasae sp. nov., a bacterium isolated from the sediment collected at a cold seep field in South China Sea.</title>
        <authorList>
            <person name="Zhang H."/>
            <person name="Wang H."/>
            <person name="Li C."/>
        </authorList>
    </citation>
    <scope>NUCLEOTIDE SEQUENCE [LARGE SCALE GENOMIC DNA]</scope>
    <source>
        <strain evidence="2 3">KXZD1103</strain>
    </source>
</reference>
<feature type="transmembrane region" description="Helical" evidence="1">
    <location>
        <begin position="110"/>
        <end position="128"/>
    </location>
</feature>
<evidence type="ECO:0000313" key="2">
    <source>
        <dbReference type="EMBL" id="QEW05538.1"/>
    </source>
</evidence>
<evidence type="ECO:0000256" key="1">
    <source>
        <dbReference type="SAM" id="Phobius"/>
    </source>
</evidence>
<proteinExistence type="predicted"/>
<dbReference type="Pfam" id="PF04246">
    <property type="entry name" value="RseC_MucC"/>
    <property type="match status" value="1"/>
</dbReference>
<name>A0A5J6LB92_9GAMM</name>
<dbReference type="PANTHER" id="PTHR35867:SF1">
    <property type="entry name" value="PROTEIN RSEC"/>
    <property type="match status" value="1"/>
</dbReference>
<accession>A0A5J6LB92</accession>
<protein>
    <submittedName>
        <fullName evidence="2">SoxR reducing system RseC family protein</fullName>
    </submittedName>
</protein>
<dbReference type="KEGG" id="nik:F5I99_03005"/>
<dbReference type="EMBL" id="CP044222">
    <property type="protein sequence ID" value="QEW05538.1"/>
    <property type="molecule type" value="Genomic_DNA"/>
</dbReference>
<dbReference type="AlphaFoldDB" id="A0A5J6LB92"/>
<keyword evidence="1" id="KW-1133">Transmembrane helix</keyword>
<dbReference type="PIRSF" id="PIRSF004923">
    <property type="entry name" value="RseC"/>
    <property type="match status" value="1"/>
</dbReference>
<sequence>MGVLEEVAQVSEVHPDHLVIETRRLSACHSCQSHDNCGQRKLAGLFGNGSAFLTIGNPKGLLIKPGQSVVIGLHEGAILKSSLLLYLMPILTLIGASLLASWLFDTELSVILAGVTGLAGGFWLAKIISAKLLSNPSYYPVLLRVNN</sequence>
<dbReference type="InterPro" id="IPR007359">
    <property type="entry name" value="SigmaE_reg_RseC_MucC"/>
</dbReference>
<dbReference type="PANTHER" id="PTHR35867">
    <property type="entry name" value="PROTEIN RSEC"/>
    <property type="match status" value="1"/>
</dbReference>